<sequence length="82" mass="9623">MYYPGRFYGGYYPLLDNRLSGVLNEYAELNDVAIRNNAIYAQSLASNYYRPYAAPLYVTPPSLYSMPYTNPYLYGYAYPYYF</sequence>
<accession>A0A6C0KIM9</accession>
<proteinExistence type="predicted"/>
<dbReference type="AlphaFoldDB" id="A0A6C0KIM9"/>
<name>A0A6C0KIM9_9ZZZZ</name>
<dbReference type="EMBL" id="MN740899">
    <property type="protein sequence ID" value="QHU17183.1"/>
    <property type="molecule type" value="Genomic_DNA"/>
</dbReference>
<organism evidence="1">
    <name type="scientific">viral metagenome</name>
    <dbReference type="NCBI Taxonomy" id="1070528"/>
    <lineage>
        <taxon>unclassified sequences</taxon>
        <taxon>metagenomes</taxon>
        <taxon>organismal metagenomes</taxon>
    </lineage>
</organism>
<protein>
    <submittedName>
        <fullName evidence="1">Uncharacterized protein</fullName>
    </submittedName>
</protein>
<evidence type="ECO:0000313" key="1">
    <source>
        <dbReference type="EMBL" id="QHU17183.1"/>
    </source>
</evidence>
<reference evidence="1" key="1">
    <citation type="journal article" date="2020" name="Nature">
        <title>Giant virus diversity and host interactions through global metagenomics.</title>
        <authorList>
            <person name="Schulz F."/>
            <person name="Roux S."/>
            <person name="Paez-Espino D."/>
            <person name="Jungbluth S."/>
            <person name="Walsh D.A."/>
            <person name="Denef V.J."/>
            <person name="McMahon K.D."/>
            <person name="Konstantinidis K.T."/>
            <person name="Eloe-Fadrosh E.A."/>
            <person name="Kyrpides N.C."/>
            <person name="Woyke T."/>
        </authorList>
    </citation>
    <scope>NUCLEOTIDE SEQUENCE</scope>
    <source>
        <strain evidence="1">GVMAG-S-3300012000-57</strain>
    </source>
</reference>